<dbReference type="Pfam" id="PF09720">
    <property type="entry name" value="Unstab_antitox"/>
    <property type="match status" value="1"/>
</dbReference>
<protein>
    <recommendedName>
        <fullName evidence="3">Addiction module antitoxin RelB</fullName>
    </recommendedName>
</protein>
<evidence type="ECO:0000313" key="1">
    <source>
        <dbReference type="EMBL" id="RFO95305.1"/>
    </source>
</evidence>
<proteinExistence type="predicted"/>
<dbReference type="OrthoDB" id="5570854at2"/>
<name>A0A3E1R7F6_9BURK</name>
<evidence type="ECO:0000313" key="2">
    <source>
        <dbReference type="Proteomes" id="UP000260665"/>
    </source>
</evidence>
<dbReference type="RefSeq" id="WP_117179745.1">
    <property type="nucleotide sequence ID" value="NZ_QFZK01000018.1"/>
</dbReference>
<sequence>MGIDLNVLEAQVLQLNPADREHLFERLIASLDADSAVEQAWELEADRREAELDSGLVVAVPGTEAVARLRAKLA</sequence>
<dbReference type="AlphaFoldDB" id="A0A3E1R7F6"/>
<reference evidence="1 2" key="1">
    <citation type="submission" date="2018-05" db="EMBL/GenBank/DDBJ databases">
        <title>Rhodoferax soyangensis sp.nov., isolated from an oligotrophic freshwater lake.</title>
        <authorList>
            <person name="Park M."/>
        </authorList>
    </citation>
    <scope>NUCLEOTIDE SEQUENCE [LARGE SCALE GENOMIC DNA]</scope>
    <source>
        <strain evidence="1 2">IMCC26218</strain>
    </source>
</reference>
<accession>A0A3E1R7F6</accession>
<dbReference type="InterPro" id="IPR013406">
    <property type="entry name" value="CHP02574_addiction_mod"/>
</dbReference>
<dbReference type="EMBL" id="QFZK01000018">
    <property type="protein sequence ID" value="RFO95305.1"/>
    <property type="molecule type" value="Genomic_DNA"/>
</dbReference>
<organism evidence="1 2">
    <name type="scientific">Rhodoferax lacus</name>
    <dbReference type="NCBI Taxonomy" id="2184758"/>
    <lineage>
        <taxon>Bacteria</taxon>
        <taxon>Pseudomonadati</taxon>
        <taxon>Pseudomonadota</taxon>
        <taxon>Betaproteobacteria</taxon>
        <taxon>Burkholderiales</taxon>
        <taxon>Comamonadaceae</taxon>
        <taxon>Rhodoferax</taxon>
    </lineage>
</organism>
<gene>
    <name evidence="1" type="ORF">DIC66_18925</name>
</gene>
<evidence type="ECO:0008006" key="3">
    <source>
        <dbReference type="Google" id="ProtNLM"/>
    </source>
</evidence>
<dbReference type="Proteomes" id="UP000260665">
    <property type="component" value="Unassembled WGS sequence"/>
</dbReference>
<keyword evidence="2" id="KW-1185">Reference proteome</keyword>
<comment type="caution">
    <text evidence="1">The sequence shown here is derived from an EMBL/GenBank/DDBJ whole genome shotgun (WGS) entry which is preliminary data.</text>
</comment>